<accession>A0A2Z6PFV0</accession>
<dbReference type="GO" id="GO:0009451">
    <property type="term" value="P:RNA modification"/>
    <property type="evidence" value="ECO:0007669"/>
    <property type="project" value="InterPro"/>
</dbReference>
<dbReference type="OrthoDB" id="185373at2759"/>
<reference evidence="2" key="1">
    <citation type="journal article" date="2017" name="Front. Plant Sci.">
        <title>Climate Clever Clovers: New Paradigm to Reduce the Environmental Footprint of Ruminants by Breeding Low Methanogenic Forages Utilizing Haplotype Variation.</title>
        <authorList>
            <person name="Kaur P."/>
            <person name="Appels R."/>
            <person name="Bayer P.E."/>
            <person name="Keeble-Gagnere G."/>
            <person name="Wang J."/>
            <person name="Hirakawa H."/>
            <person name="Shirasawa K."/>
            <person name="Vercoe P."/>
            <person name="Stefanova K."/>
            <person name="Durmic Z."/>
            <person name="Nichols P."/>
            <person name="Revell C."/>
            <person name="Isobe S.N."/>
            <person name="Edwards D."/>
            <person name="Erskine W."/>
        </authorList>
    </citation>
    <scope>NUCLEOTIDE SEQUENCE [LARGE SCALE GENOMIC DNA]</scope>
    <source>
        <strain evidence="2">cv. Daliak</strain>
    </source>
</reference>
<evidence type="ECO:0000313" key="1">
    <source>
        <dbReference type="EMBL" id="GAU48762.1"/>
    </source>
</evidence>
<proteinExistence type="predicted"/>
<dbReference type="Gene3D" id="1.25.40.10">
    <property type="entry name" value="Tetratricopeptide repeat domain"/>
    <property type="match status" value="1"/>
</dbReference>
<dbReference type="InterPro" id="IPR011990">
    <property type="entry name" value="TPR-like_helical_dom_sf"/>
</dbReference>
<keyword evidence="2" id="KW-1185">Reference proteome</keyword>
<name>A0A2Z6PFV0_TRISU</name>
<evidence type="ECO:0008006" key="3">
    <source>
        <dbReference type="Google" id="ProtNLM"/>
    </source>
</evidence>
<dbReference type="GO" id="GO:0003723">
    <property type="term" value="F:RNA binding"/>
    <property type="evidence" value="ECO:0007669"/>
    <property type="project" value="InterPro"/>
</dbReference>
<evidence type="ECO:0000313" key="2">
    <source>
        <dbReference type="Proteomes" id="UP000242715"/>
    </source>
</evidence>
<dbReference type="Proteomes" id="UP000242715">
    <property type="component" value="Unassembled WGS sequence"/>
</dbReference>
<organism evidence="1 2">
    <name type="scientific">Trifolium subterraneum</name>
    <name type="common">Subterranean clover</name>
    <dbReference type="NCBI Taxonomy" id="3900"/>
    <lineage>
        <taxon>Eukaryota</taxon>
        <taxon>Viridiplantae</taxon>
        <taxon>Streptophyta</taxon>
        <taxon>Embryophyta</taxon>
        <taxon>Tracheophyta</taxon>
        <taxon>Spermatophyta</taxon>
        <taxon>Magnoliopsida</taxon>
        <taxon>eudicotyledons</taxon>
        <taxon>Gunneridae</taxon>
        <taxon>Pentapetalae</taxon>
        <taxon>rosids</taxon>
        <taxon>fabids</taxon>
        <taxon>Fabales</taxon>
        <taxon>Fabaceae</taxon>
        <taxon>Papilionoideae</taxon>
        <taxon>50 kb inversion clade</taxon>
        <taxon>NPAAA clade</taxon>
        <taxon>Hologalegina</taxon>
        <taxon>IRL clade</taxon>
        <taxon>Trifolieae</taxon>
        <taxon>Trifolium</taxon>
    </lineage>
</organism>
<dbReference type="InterPro" id="IPR046960">
    <property type="entry name" value="PPR_At4g14850-like_plant"/>
</dbReference>
<dbReference type="AlphaFoldDB" id="A0A2Z6PFV0"/>
<dbReference type="PANTHER" id="PTHR47926">
    <property type="entry name" value="PENTATRICOPEPTIDE REPEAT-CONTAINING PROTEIN"/>
    <property type="match status" value="1"/>
</dbReference>
<sequence length="355" mass="39054">MHSTLYMSLDPHVFTLVLKSCTTLNLPHLATSIHSHLIKSSFLSNNPFLSSSLLNFYGNCVSLKYAHQLFDETPQRNVIIWNSIISLYSRSQHITTAMNLFNLMNVPANESTFNPIIAALSLSNQNNASFKAINFYRKMIELRLKPSLITLLALLPASVSIAALNLIKEIHAAIAVAKISRTDDVLATVTVSCGGYVLDMISLWEWMGLNSLLAANRGRCVLAFALLVKRLGDHPTFQQQGGSQTCADKLIDISHVIRLILMYGRLENCIDSLHNGLGVLEYFYVSVNTDRSSHSSVHPMGNELELVSSEPRRSSVSIAGERAGLKNLGNTCYMDNSLGITGELALAFGKRIGLD</sequence>
<dbReference type="EMBL" id="DF974468">
    <property type="protein sequence ID" value="GAU48762.1"/>
    <property type="molecule type" value="Genomic_DNA"/>
</dbReference>
<gene>
    <name evidence="1" type="ORF">TSUD_281130</name>
</gene>
<protein>
    <recommendedName>
        <fullName evidence="3">USP domain-containing protein</fullName>
    </recommendedName>
</protein>
<dbReference type="PANTHER" id="PTHR47926:SF426">
    <property type="entry name" value="TETRATRICOPEPTIDE-LIKE HELICAL DOMAIN SUPERFAMILY, DYW DOMAIN-CONTAINING PROTEIN"/>
    <property type="match status" value="1"/>
</dbReference>